<accession>A0ABP9FV78</accession>
<gene>
    <name evidence="2" type="ORF">GCM10025790_10470</name>
</gene>
<feature type="transmembrane region" description="Helical" evidence="1">
    <location>
        <begin position="69"/>
        <end position="88"/>
    </location>
</feature>
<evidence type="ECO:0000313" key="2">
    <source>
        <dbReference type="EMBL" id="GAA4916941.1"/>
    </source>
</evidence>
<keyword evidence="3" id="KW-1185">Reference proteome</keyword>
<keyword evidence="1" id="KW-1133">Transmembrane helix</keyword>
<feature type="transmembrane region" description="Helical" evidence="1">
    <location>
        <begin position="42"/>
        <end position="63"/>
    </location>
</feature>
<dbReference type="NCBIfam" id="NF033632">
    <property type="entry name" value="SLATT_4"/>
    <property type="match status" value="1"/>
</dbReference>
<evidence type="ECO:0000256" key="1">
    <source>
        <dbReference type="SAM" id="Phobius"/>
    </source>
</evidence>
<protein>
    <recommendedName>
        <fullName evidence="4">SMODS and SLOG-associating 2TM effector domain-containing protein</fullName>
    </recommendedName>
</protein>
<sequence length="172" mass="18240">MGDGVEDSEPQRGAIRAEASRIHESAVFSAQGQFEAAKRWRLVHWCLAVLAAGLSSATAVITFADGAQAWSAVFAVLAAISTTVLASARPDRLAERAQAAGTGYTTLRNDAQRFQGITVPQGDPQDLASELNALADRAAALDRSADLIPRWAYDRAKKNIELDGGQAFEADA</sequence>
<keyword evidence="1" id="KW-0472">Membrane</keyword>
<name>A0ABP9FV78_9MICC</name>
<reference evidence="3" key="1">
    <citation type="journal article" date="2019" name="Int. J. Syst. Evol. Microbiol.">
        <title>The Global Catalogue of Microorganisms (GCM) 10K type strain sequencing project: providing services to taxonomists for standard genome sequencing and annotation.</title>
        <authorList>
            <consortium name="The Broad Institute Genomics Platform"/>
            <consortium name="The Broad Institute Genome Sequencing Center for Infectious Disease"/>
            <person name="Wu L."/>
            <person name="Ma J."/>
        </authorList>
    </citation>
    <scope>NUCLEOTIDE SEQUENCE [LARGE SCALE GENOMIC DNA]</scope>
    <source>
        <strain evidence="3">JCM 19129</strain>
    </source>
</reference>
<evidence type="ECO:0000313" key="3">
    <source>
        <dbReference type="Proteomes" id="UP001500368"/>
    </source>
</evidence>
<keyword evidence="1" id="KW-0812">Transmembrane</keyword>
<organism evidence="2 3">
    <name type="scientific">Nesterenkonia rhizosphaerae</name>
    <dbReference type="NCBI Taxonomy" id="1348272"/>
    <lineage>
        <taxon>Bacteria</taxon>
        <taxon>Bacillati</taxon>
        <taxon>Actinomycetota</taxon>
        <taxon>Actinomycetes</taxon>
        <taxon>Micrococcales</taxon>
        <taxon>Micrococcaceae</taxon>
        <taxon>Nesterenkonia</taxon>
    </lineage>
</organism>
<comment type="caution">
    <text evidence="2">The sequence shown here is derived from an EMBL/GenBank/DDBJ whole genome shotgun (WGS) entry which is preliminary data.</text>
</comment>
<proteinExistence type="predicted"/>
<dbReference type="Proteomes" id="UP001500368">
    <property type="component" value="Unassembled WGS sequence"/>
</dbReference>
<evidence type="ECO:0008006" key="4">
    <source>
        <dbReference type="Google" id="ProtNLM"/>
    </source>
</evidence>
<dbReference type="EMBL" id="BAABLW010000005">
    <property type="protein sequence ID" value="GAA4916941.1"/>
    <property type="molecule type" value="Genomic_DNA"/>
</dbReference>
<dbReference type="RefSeq" id="WP_345477014.1">
    <property type="nucleotide sequence ID" value="NZ_BAABLW010000005.1"/>
</dbReference>